<feature type="active site" description="Charge relay system" evidence="6">
    <location>
        <position position="131"/>
    </location>
</feature>
<evidence type="ECO:0000313" key="10">
    <source>
        <dbReference type="Proteomes" id="UP000230935"/>
    </source>
</evidence>
<dbReference type="InterPro" id="IPR028994">
    <property type="entry name" value="Integrin_alpha_N"/>
</dbReference>
<evidence type="ECO:0000259" key="8">
    <source>
        <dbReference type="Pfam" id="PF00082"/>
    </source>
</evidence>
<keyword evidence="3" id="KW-0732">Signal</keyword>
<dbReference type="Proteomes" id="UP000230935">
    <property type="component" value="Unassembled WGS sequence"/>
</dbReference>
<feature type="active site" description="Charge relay system" evidence="6">
    <location>
        <position position="372"/>
    </location>
</feature>
<dbReference type="GO" id="GO:0004252">
    <property type="term" value="F:serine-type endopeptidase activity"/>
    <property type="evidence" value="ECO:0007669"/>
    <property type="project" value="UniProtKB-UniRule"/>
</dbReference>
<dbReference type="SUPFAM" id="SSF52743">
    <property type="entry name" value="Subtilisin-like"/>
    <property type="match status" value="1"/>
</dbReference>
<keyword evidence="2 6" id="KW-0645">Protease</keyword>
<dbReference type="PRINTS" id="PR00723">
    <property type="entry name" value="SUBTILISIN"/>
</dbReference>
<keyword evidence="4 6" id="KW-0378">Hydrolase</keyword>
<evidence type="ECO:0000313" key="9">
    <source>
        <dbReference type="EMBL" id="PIS05278.1"/>
    </source>
</evidence>
<dbReference type="PROSITE" id="PS00136">
    <property type="entry name" value="SUBTILASE_ASP"/>
    <property type="match status" value="1"/>
</dbReference>
<dbReference type="PANTHER" id="PTHR43806">
    <property type="entry name" value="PEPTIDASE S8"/>
    <property type="match status" value="1"/>
</dbReference>
<evidence type="ECO:0000256" key="6">
    <source>
        <dbReference type="PROSITE-ProRule" id="PRU01240"/>
    </source>
</evidence>
<dbReference type="SUPFAM" id="SSF69318">
    <property type="entry name" value="Integrin alpha N-terminal domain"/>
    <property type="match status" value="2"/>
</dbReference>
<protein>
    <recommendedName>
        <fullName evidence="8">Peptidase S8/S53 domain-containing protein</fullName>
    </recommendedName>
</protein>
<dbReference type="Pfam" id="PF13517">
    <property type="entry name" value="FG-GAP_3"/>
    <property type="match status" value="1"/>
</dbReference>
<dbReference type="InterPro" id="IPR023828">
    <property type="entry name" value="Peptidase_S8_Ser-AS"/>
</dbReference>
<dbReference type="EMBL" id="PEZZ01000012">
    <property type="protein sequence ID" value="PIS05278.1"/>
    <property type="molecule type" value="Genomic_DNA"/>
</dbReference>
<comment type="caution">
    <text evidence="9">The sequence shown here is derived from an EMBL/GenBank/DDBJ whole genome shotgun (WGS) entry which is preliminary data.</text>
</comment>
<gene>
    <name evidence="9" type="ORF">COT81_01825</name>
</gene>
<feature type="domain" description="Peptidase S8/S53" evidence="8">
    <location>
        <begin position="125"/>
        <end position="417"/>
    </location>
</feature>
<dbReference type="GO" id="GO:0006508">
    <property type="term" value="P:proteolysis"/>
    <property type="evidence" value="ECO:0007669"/>
    <property type="project" value="UniProtKB-KW"/>
</dbReference>
<evidence type="ECO:0000256" key="7">
    <source>
        <dbReference type="RuleBase" id="RU003355"/>
    </source>
</evidence>
<dbReference type="Pfam" id="PF00082">
    <property type="entry name" value="Peptidase_S8"/>
    <property type="match status" value="1"/>
</dbReference>
<dbReference type="PROSITE" id="PS51892">
    <property type="entry name" value="SUBTILASE"/>
    <property type="match status" value="1"/>
</dbReference>
<evidence type="ECO:0000256" key="4">
    <source>
        <dbReference type="ARBA" id="ARBA00022801"/>
    </source>
</evidence>
<dbReference type="Gene3D" id="2.130.10.130">
    <property type="entry name" value="Integrin alpha, N-terminal"/>
    <property type="match status" value="1"/>
</dbReference>
<dbReference type="InterPro" id="IPR023827">
    <property type="entry name" value="Peptidase_S8_Asp-AS"/>
</dbReference>
<evidence type="ECO:0000256" key="3">
    <source>
        <dbReference type="ARBA" id="ARBA00022729"/>
    </source>
</evidence>
<dbReference type="InterPro" id="IPR000209">
    <property type="entry name" value="Peptidase_S8/S53_dom"/>
</dbReference>
<name>A0A2H0W1Q0_9BACT</name>
<dbReference type="InterPro" id="IPR034204">
    <property type="entry name" value="PfSUB1-like_cat_dom"/>
</dbReference>
<dbReference type="PROSITE" id="PS00138">
    <property type="entry name" value="SUBTILASE_SER"/>
    <property type="match status" value="1"/>
</dbReference>
<dbReference type="InterPro" id="IPR050131">
    <property type="entry name" value="Peptidase_S8_subtilisin-like"/>
</dbReference>
<evidence type="ECO:0000256" key="2">
    <source>
        <dbReference type="ARBA" id="ARBA00022670"/>
    </source>
</evidence>
<organism evidence="9 10">
    <name type="scientific">Candidatus Buchananbacteria bacterium CG10_big_fil_rev_8_21_14_0_10_42_9</name>
    <dbReference type="NCBI Taxonomy" id="1974526"/>
    <lineage>
        <taxon>Bacteria</taxon>
        <taxon>Candidatus Buchananiibacteriota</taxon>
    </lineage>
</organism>
<dbReference type="Gene3D" id="3.40.50.200">
    <property type="entry name" value="Peptidase S8/S53 domain"/>
    <property type="match status" value="1"/>
</dbReference>
<dbReference type="PANTHER" id="PTHR43806:SF11">
    <property type="entry name" value="CEREVISIN-RELATED"/>
    <property type="match status" value="1"/>
</dbReference>
<evidence type="ECO:0000256" key="5">
    <source>
        <dbReference type="ARBA" id="ARBA00022825"/>
    </source>
</evidence>
<feature type="active site" description="Charge relay system" evidence="6">
    <location>
        <position position="195"/>
    </location>
</feature>
<reference evidence="10" key="1">
    <citation type="submission" date="2017-09" db="EMBL/GenBank/DDBJ databases">
        <title>Depth-based differentiation of microbial function through sediment-hosted aquifers and enrichment of novel symbionts in the deep terrestrial subsurface.</title>
        <authorList>
            <person name="Probst A.J."/>
            <person name="Ladd B."/>
            <person name="Jarett J.K."/>
            <person name="Geller-Mcgrath D.E."/>
            <person name="Sieber C.M.K."/>
            <person name="Emerson J.B."/>
            <person name="Anantharaman K."/>
            <person name="Thomas B.C."/>
            <person name="Malmstrom R."/>
            <person name="Stieglmeier M."/>
            <person name="Klingl A."/>
            <person name="Woyke T."/>
            <person name="Ryan C.M."/>
            <person name="Banfield J.F."/>
        </authorList>
    </citation>
    <scope>NUCLEOTIDE SEQUENCE [LARGE SCALE GENOMIC DNA]</scope>
</reference>
<dbReference type="InterPro" id="IPR013517">
    <property type="entry name" value="FG-GAP"/>
</dbReference>
<dbReference type="CDD" id="cd07473">
    <property type="entry name" value="Peptidases_S8_Subtilisin_like"/>
    <property type="match status" value="1"/>
</dbReference>
<dbReference type="GO" id="GO:0005615">
    <property type="term" value="C:extracellular space"/>
    <property type="evidence" value="ECO:0007669"/>
    <property type="project" value="TreeGrafter"/>
</dbReference>
<dbReference type="InterPro" id="IPR036852">
    <property type="entry name" value="Peptidase_S8/S53_dom_sf"/>
</dbReference>
<accession>A0A2H0W1Q0</accession>
<comment type="similarity">
    <text evidence="1 6 7">Belongs to the peptidase S8 family.</text>
</comment>
<dbReference type="AlphaFoldDB" id="A0A2H0W1Q0"/>
<keyword evidence="5 6" id="KW-0720">Serine protease</keyword>
<evidence type="ECO:0000256" key="1">
    <source>
        <dbReference type="ARBA" id="ARBA00011073"/>
    </source>
</evidence>
<proteinExistence type="inferred from homology"/>
<dbReference type="InterPro" id="IPR015500">
    <property type="entry name" value="Peptidase_S8_subtilisin-rel"/>
</dbReference>
<sequence length="748" mass="79821">MKNLASVLFSITVLAAVVLIYGRTDTMAKMKLASHESGQIVVKFKELSGLYTFKFESNSDLRSVLTAYNNNPLVEYAELNYIFQTTNFPNDPEYGKQNYIQLISAREAWSKELLYKQLKGLKGDATIAFLDTGIDTDHPDLQSKLWINENEIPNNGIDDDGNGYIDDYNGWNFVSKNSNINPDTTGAYSLDALQHGTVMASIAAAESNNNEGVTGISWDAKVMSLKVLNNQGLGSSLDVKSAIDYAVANGADVINMSFFGLGYNQFLYDAIQSAYNAGVVIVAAAGNTDSPENGNNLNVQKSYPVCYDNPNGTNYVIGVAALDNLGRKSVFSSYGSDCVDISAPGEGFYAATMYNPQVGLTTFYGGPFAGTSVASPVIAGGAAVVRSMRPDLSNGEVIDIIIKAADDLSAVDTEFAQDLGSGRFNLLKAVNRAETFAGKTPAKEISNVYVVVGLGFQSVPQVKVLDANKKLVSSFFPYDLNFNGAINVATGDVNGDGAAEIITAPGPGGGPHVRIYDRFGNSIGQFFAYNQFFRGGVNIAVGDVDNDGQLEIITGAGPGGGPHVRIFDYRGNLENEFFAYAPGFRGGVNVASGDLDGDGTDEIITGAGPGGGPHVRVFNRLGGVKAQFFAYHASFEGGVNVEVGNLANPTVSLITVAPATVAQPIVKMFNGNGNFISQYLVFDGRSEHGLQVSVFDYNNDGLDEVVVSQARGPADIEVYDFVGKKLDSFNPHDVGRYFGGVRTDLLIY</sequence>